<comment type="caution">
    <text evidence="2">The sequence shown here is derived from an EMBL/GenBank/DDBJ whole genome shotgun (WGS) entry which is preliminary data.</text>
</comment>
<proteinExistence type="predicted"/>
<evidence type="ECO:0000256" key="1">
    <source>
        <dbReference type="SAM" id="Phobius"/>
    </source>
</evidence>
<keyword evidence="1" id="KW-0812">Transmembrane</keyword>
<reference evidence="3" key="1">
    <citation type="journal article" date="2018" name="Nat. Plants">
        <title>Whole-genome landscape of Medicago truncatula symbiotic genes.</title>
        <authorList>
            <person name="Pecrix Y."/>
            <person name="Staton S.E."/>
            <person name="Sallet E."/>
            <person name="Lelandais-Briere C."/>
            <person name="Moreau S."/>
            <person name="Carrere S."/>
            <person name="Blein T."/>
            <person name="Jardinaud M.F."/>
            <person name="Latrasse D."/>
            <person name="Zouine M."/>
            <person name="Zahm M."/>
            <person name="Kreplak J."/>
            <person name="Mayjonade B."/>
            <person name="Satge C."/>
            <person name="Perez M."/>
            <person name="Cauet S."/>
            <person name="Marande W."/>
            <person name="Chantry-Darmon C."/>
            <person name="Lopez-Roques C."/>
            <person name="Bouchez O."/>
            <person name="Berard A."/>
            <person name="Debelle F."/>
            <person name="Munos S."/>
            <person name="Bendahmane A."/>
            <person name="Berges H."/>
            <person name="Niebel A."/>
            <person name="Buitink J."/>
            <person name="Frugier F."/>
            <person name="Benhamed M."/>
            <person name="Crespi M."/>
            <person name="Gouzy J."/>
            <person name="Gamas P."/>
        </authorList>
    </citation>
    <scope>NUCLEOTIDE SEQUENCE [LARGE SCALE GENOMIC DNA]</scope>
    <source>
        <strain evidence="3">cv. Jemalong A17</strain>
    </source>
</reference>
<keyword evidence="1" id="KW-0472">Membrane</keyword>
<evidence type="ECO:0008006" key="4">
    <source>
        <dbReference type="Google" id="ProtNLM"/>
    </source>
</evidence>
<dbReference type="Gramene" id="rna33428">
    <property type="protein sequence ID" value="RHN57839.1"/>
    <property type="gene ID" value="gene33428"/>
</dbReference>
<sequence length="100" mass="11451">MFMLRNYKLTSTVIFELSISSSSNKPTPFVSCCCCFREAPTKPNAEPTQRSQHLIQGVDCIRQKFWIKSSLFGENTLFITVFLFLEVFICQTLLNSIVLC</sequence>
<evidence type="ECO:0000313" key="2">
    <source>
        <dbReference type="EMBL" id="RHN57839.1"/>
    </source>
</evidence>
<dbReference type="AlphaFoldDB" id="A0A396HX02"/>
<name>A0A396HX02_MEDTR</name>
<feature type="transmembrane region" description="Helical" evidence="1">
    <location>
        <begin position="71"/>
        <end position="94"/>
    </location>
</feature>
<organism evidence="2 3">
    <name type="scientific">Medicago truncatula</name>
    <name type="common">Barrel medic</name>
    <name type="synonym">Medicago tribuloides</name>
    <dbReference type="NCBI Taxonomy" id="3880"/>
    <lineage>
        <taxon>Eukaryota</taxon>
        <taxon>Viridiplantae</taxon>
        <taxon>Streptophyta</taxon>
        <taxon>Embryophyta</taxon>
        <taxon>Tracheophyta</taxon>
        <taxon>Spermatophyta</taxon>
        <taxon>Magnoliopsida</taxon>
        <taxon>eudicotyledons</taxon>
        <taxon>Gunneridae</taxon>
        <taxon>Pentapetalae</taxon>
        <taxon>rosids</taxon>
        <taxon>fabids</taxon>
        <taxon>Fabales</taxon>
        <taxon>Fabaceae</taxon>
        <taxon>Papilionoideae</taxon>
        <taxon>50 kb inversion clade</taxon>
        <taxon>NPAAA clade</taxon>
        <taxon>Hologalegina</taxon>
        <taxon>IRL clade</taxon>
        <taxon>Trifolieae</taxon>
        <taxon>Medicago</taxon>
    </lineage>
</organism>
<accession>A0A396HX02</accession>
<dbReference type="EMBL" id="PSQE01000005">
    <property type="protein sequence ID" value="RHN57839.1"/>
    <property type="molecule type" value="Genomic_DNA"/>
</dbReference>
<evidence type="ECO:0000313" key="3">
    <source>
        <dbReference type="Proteomes" id="UP000265566"/>
    </source>
</evidence>
<gene>
    <name evidence="2" type="ORF">MtrunA17_Chr5g0444741</name>
</gene>
<keyword evidence="1" id="KW-1133">Transmembrane helix</keyword>
<dbReference type="Proteomes" id="UP000265566">
    <property type="component" value="Chromosome 5"/>
</dbReference>
<protein>
    <recommendedName>
        <fullName evidence="4">Transmembrane protein</fullName>
    </recommendedName>
</protein>